<dbReference type="InterPro" id="IPR037524">
    <property type="entry name" value="PA14/GLEYA"/>
</dbReference>
<keyword evidence="2" id="KW-1003">Cell membrane</keyword>
<keyword evidence="6" id="KW-0479">Metal-binding</keyword>
<organism evidence="11 12">
    <name type="scientific">Litorilinea aerophila</name>
    <dbReference type="NCBI Taxonomy" id="1204385"/>
    <lineage>
        <taxon>Bacteria</taxon>
        <taxon>Bacillati</taxon>
        <taxon>Chloroflexota</taxon>
        <taxon>Caldilineae</taxon>
        <taxon>Caldilineales</taxon>
        <taxon>Caldilineaceae</taxon>
        <taxon>Litorilinea</taxon>
    </lineage>
</organism>
<evidence type="ECO:0000259" key="10">
    <source>
        <dbReference type="PROSITE" id="PS51820"/>
    </source>
</evidence>
<evidence type="ECO:0000256" key="5">
    <source>
        <dbReference type="ARBA" id="ARBA00022692"/>
    </source>
</evidence>
<dbReference type="SUPFAM" id="SSF101898">
    <property type="entry name" value="NHL repeat"/>
    <property type="match status" value="1"/>
</dbReference>
<keyword evidence="12" id="KW-1185">Reference proteome</keyword>
<feature type="transmembrane region" description="Helical" evidence="9">
    <location>
        <begin position="317"/>
        <end position="338"/>
    </location>
</feature>
<feature type="transmembrane region" description="Helical" evidence="9">
    <location>
        <begin position="151"/>
        <end position="167"/>
    </location>
</feature>
<proteinExistence type="predicted"/>
<dbReference type="PROSITE" id="PS51820">
    <property type="entry name" value="PA14"/>
    <property type="match status" value="2"/>
</dbReference>
<evidence type="ECO:0000256" key="6">
    <source>
        <dbReference type="ARBA" id="ARBA00022723"/>
    </source>
</evidence>
<dbReference type="GO" id="GO:0009103">
    <property type="term" value="P:lipopolysaccharide biosynthetic process"/>
    <property type="evidence" value="ECO:0007669"/>
    <property type="project" value="UniProtKB-ARBA"/>
</dbReference>
<feature type="transmembrane region" description="Helical" evidence="9">
    <location>
        <begin position="530"/>
        <end position="552"/>
    </location>
</feature>
<feature type="transmembrane region" description="Helical" evidence="9">
    <location>
        <begin position="441"/>
        <end position="458"/>
    </location>
</feature>
<keyword evidence="8 9" id="KW-0472">Membrane</keyword>
<dbReference type="PROSITE" id="PS00082">
    <property type="entry name" value="EXTRADIOL_DIOXYGENAS"/>
    <property type="match status" value="1"/>
</dbReference>
<feature type="transmembrane region" description="Helical" evidence="9">
    <location>
        <begin position="227"/>
        <end position="245"/>
    </location>
</feature>
<feature type="transmembrane region" description="Helical" evidence="9">
    <location>
        <begin position="49"/>
        <end position="66"/>
    </location>
</feature>
<feature type="transmembrane region" description="Helical" evidence="9">
    <location>
        <begin position="277"/>
        <end position="297"/>
    </location>
</feature>
<feature type="domain" description="PA14" evidence="10">
    <location>
        <begin position="685"/>
        <end position="821"/>
    </location>
</feature>
<dbReference type="Pfam" id="PF13231">
    <property type="entry name" value="PMT_2"/>
    <property type="match status" value="1"/>
</dbReference>
<evidence type="ECO:0000256" key="2">
    <source>
        <dbReference type="ARBA" id="ARBA00022475"/>
    </source>
</evidence>
<comment type="caution">
    <text evidence="11">The sequence shown here is derived from an EMBL/GenBank/DDBJ whole genome shotgun (WGS) entry which is preliminary data.</text>
</comment>
<keyword evidence="4" id="KW-0808">Transferase</keyword>
<dbReference type="SMART" id="SM00758">
    <property type="entry name" value="PA14"/>
    <property type="match status" value="2"/>
</dbReference>
<dbReference type="InterPro" id="IPR011042">
    <property type="entry name" value="6-blade_b-propeller_TolB-like"/>
</dbReference>
<evidence type="ECO:0000256" key="9">
    <source>
        <dbReference type="SAM" id="Phobius"/>
    </source>
</evidence>
<dbReference type="InParanoid" id="A0A540V8Z1"/>
<dbReference type="CDD" id="cd05819">
    <property type="entry name" value="NHL"/>
    <property type="match status" value="1"/>
</dbReference>
<sequence length="1303" mass="141542">MGNGLALLTDAAVAGQGVPRIRRLLLGLAAVGLALWAQQRLTAGNLVDAGVLYAAAGFLFVTAIPLPRWPAGLPLTAASTPMAFSFRQWAVLALAVLMSLLSLATLDFYRPAPVAWLLHGASIGLCLAPFLDWRRLHPRRWPWHELLSPHGALLLAVLGVALFMRLYRFQNWPFGTWFDEAEAGLQALRILEDPNYRPLFVDSINVTSHYLHLVALSFQLFGVSTQSIRLVSVAMGLGTVVAGYLVGRELFGRSMGLVLAFLLAVSRWDVTFSRIGMYNASTPLFSLLTFAFFLRGLRRRSLWDFALAGVWLGLGLWFYPAFQLFVAALALLILLLSLTGEPARGRRWPRWVSQWLQSYWRGLLTLALAALLVVAPLARFVYQDPDTYFRRARTTALFENVAPEARLPALWSNMRKHLLMFHYRGDPNGRHNLPGAPMLDPYSAALMLLGLALAVVGCRRGGVAGALALFLPLWLLTGLLGGILSLDFEAPQSLRSIGALPPAYILAALPLAALAQEWRRVGEPYLPGALNWPLGLLLAAVGFSNFHTYFFLQAGNFASWNAYSTPETIAAQILNQATPGTEAYVISLFQGHPTLRFLTRPEVQGSRLVASLGEAVAVRKLETNDQLPIQTPADHPVLLILDADRQALFDEARRLYPQAQFREHRPPFGGPTVVYEVQLTPQDLASIQGLTGRYYRGTDWQGEPVLERQDSQLHFDWRPAPQGSPPLDGPFSVEWEGVLRVDTYGPHRFFLQAPGHAELYIGEARILAGEGNLAGGVVLAQGNHALRVRAVGAAGSFSLSWQTPTRGPEIIPPWSLYVPPVTSNGLLGRYFPNGQWQPPEALAQIDPRLQLYFHNPVLPRPYTVEWTGKIAIPASGPYVFGLESIDESVLYIDGQEVTSSLRRNEYQEGLIQLEAGLHDIRIRYADRTDHTHINLYWQPPTPTGTDSTAQGPSRRRQIVPPAVLFPPQASYDRVELPALSQFIFDQGAPGLPQLPSLAVPRLSGQLRVVATGLAAPRGIGVEPLPETESRQEPAGPGRIYVAEGGSPGQPPALRILSPDGETLALVTEGAEPLVEPADVAVDAAGQVYLLDAGRGALDVFGPDGTYLRTLPVEASLLNRSRGLTVDAAGRIWVANTPGARLVVLDDQGNVLALVPVWPDPAGPDAQPVDVAVGNHQDLLVTDVGLHKLIRLGAAVGEGSEGLPPLGVRRLMAWDRPPANSLDGPHLAATSEAFYRTDPEGGRVEKLGPDGELVGVWQLAELPGAADLTGGRPVKPVGIAADPSGRLWIADSEGGHVLLLAPTP</sequence>
<feature type="transmembrane region" description="Helical" evidence="9">
    <location>
        <begin position="20"/>
        <end position="37"/>
    </location>
</feature>
<evidence type="ECO:0000256" key="7">
    <source>
        <dbReference type="ARBA" id="ARBA00022989"/>
    </source>
</evidence>
<evidence type="ECO:0000256" key="1">
    <source>
        <dbReference type="ARBA" id="ARBA00004651"/>
    </source>
</evidence>
<dbReference type="Proteomes" id="UP000317371">
    <property type="component" value="Unassembled WGS sequence"/>
</dbReference>
<dbReference type="Gene3D" id="2.120.10.30">
    <property type="entry name" value="TolB, C-terminal domain"/>
    <property type="match status" value="1"/>
</dbReference>
<evidence type="ECO:0000313" key="12">
    <source>
        <dbReference type="Proteomes" id="UP000317371"/>
    </source>
</evidence>
<dbReference type="InterPro" id="IPR000486">
    <property type="entry name" value="Xdiol_ring_cleave_dOase_1/2"/>
</dbReference>
<evidence type="ECO:0000256" key="3">
    <source>
        <dbReference type="ARBA" id="ARBA00022676"/>
    </source>
</evidence>
<dbReference type="GO" id="GO:0008198">
    <property type="term" value="F:ferrous iron binding"/>
    <property type="evidence" value="ECO:0007669"/>
    <property type="project" value="InterPro"/>
</dbReference>
<dbReference type="InterPro" id="IPR050297">
    <property type="entry name" value="LipidA_mod_glycosyltrf_83"/>
</dbReference>
<accession>A0A540V8Z1</accession>
<dbReference type="InterPro" id="IPR038731">
    <property type="entry name" value="RgtA/B/C-like"/>
</dbReference>
<feature type="transmembrane region" description="Helical" evidence="9">
    <location>
        <begin position="359"/>
        <end position="382"/>
    </location>
</feature>
<dbReference type="EMBL" id="VIGC01000046">
    <property type="protein sequence ID" value="TQE93204.1"/>
    <property type="molecule type" value="Genomic_DNA"/>
</dbReference>
<protein>
    <recommendedName>
        <fullName evidence="10">PA14 domain-containing protein</fullName>
    </recommendedName>
</protein>
<dbReference type="OrthoDB" id="138503at2"/>
<keyword evidence="3" id="KW-0328">Glycosyltransferase</keyword>
<keyword evidence="7 9" id="KW-1133">Transmembrane helix</keyword>
<comment type="subcellular location">
    <subcellularLocation>
        <location evidence="1">Cell membrane</location>
        <topology evidence="1">Multi-pass membrane protein</topology>
    </subcellularLocation>
</comment>
<dbReference type="GO" id="GO:0016763">
    <property type="term" value="F:pentosyltransferase activity"/>
    <property type="evidence" value="ECO:0007669"/>
    <property type="project" value="TreeGrafter"/>
</dbReference>
<dbReference type="GO" id="GO:0005886">
    <property type="term" value="C:plasma membrane"/>
    <property type="evidence" value="ECO:0007669"/>
    <property type="project" value="UniProtKB-SubCell"/>
</dbReference>
<feature type="transmembrane region" description="Helical" evidence="9">
    <location>
        <begin position="498"/>
        <end position="518"/>
    </location>
</feature>
<feature type="domain" description="PA14" evidence="10">
    <location>
        <begin position="821"/>
        <end position="952"/>
    </location>
</feature>
<dbReference type="Gene3D" id="3.90.182.10">
    <property type="entry name" value="Toxin - Anthrax Protective Antigen,domain 1"/>
    <property type="match status" value="2"/>
</dbReference>
<evidence type="ECO:0000313" key="11">
    <source>
        <dbReference type="EMBL" id="TQE93204.1"/>
    </source>
</evidence>
<dbReference type="PANTHER" id="PTHR33908:SF3">
    <property type="entry name" value="UNDECAPRENYL PHOSPHATE-ALPHA-4-AMINO-4-DEOXY-L-ARABINOSE ARABINOSYL TRANSFERASE"/>
    <property type="match status" value="1"/>
</dbReference>
<dbReference type="Pfam" id="PF07691">
    <property type="entry name" value="PA14"/>
    <property type="match status" value="2"/>
</dbReference>
<name>A0A540V8Z1_9CHLR</name>
<feature type="transmembrane region" description="Helical" evidence="9">
    <location>
        <begin position="465"/>
        <end position="486"/>
    </location>
</feature>
<feature type="transmembrane region" description="Helical" evidence="9">
    <location>
        <begin position="251"/>
        <end position="270"/>
    </location>
</feature>
<gene>
    <name evidence="11" type="ORF">FKZ61_22420</name>
</gene>
<feature type="transmembrane region" description="Helical" evidence="9">
    <location>
        <begin position="113"/>
        <end position="131"/>
    </location>
</feature>
<feature type="transmembrane region" description="Helical" evidence="9">
    <location>
        <begin position="86"/>
        <end position="106"/>
    </location>
</feature>
<keyword evidence="5 9" id="KW-0812">Transmembrane</keyword>
<dbReference type="PANTHER" id="PTHR33908">
    <property type="entry name" value="MANNOSYLTRANSFERASE YKCB-RELATED"/>
    <property type="match status" value="1"/>
</dbReference>
<evidence type="ECO:0000256" key="8">
    <source>
        <dbReference type="ARBA" id="ARBA00023136"/>
    </source>
</evidence>
<reference evidence="11 12" key="1">
    <citation type="submission" date="2019-06" db="EMBL/GenBank/DDBJ databases">
        <title>Genome sequence of Litorilinea aerophila BAA-2444.</title>
        <authorList>
            <person name="Maclea K.S."/>
            <person name="Maurais E.G."/>
            <person name="Iannazzi L.C."/>
        </authorList>
    </citation>
    <scope>NUCLEOTIDE SEQUENCE [LARGE SCALE GENOMIC DNA]</scope>
    <source>
        <strain evidence="11 12">ATCC BAA-2444</strain>
    </source>
</reference>
<dbReference type="GO" id="GO:0010041">
    <property type="term" value="P:response to iron(III) ion"/>
    <property type="evidence" value="ECO:0007669"/>
    <property type="project" value="TreeGrafter"/>
</dbReference>
<dbReference type="SUPFAM" id="SSF56988">
    <property type="entry name" value="Anthrax protective antigen"/>
    <property type="match status" value="2"/>
</dbReference>
<dbReference type="InterPro" id="IPR011658">
    <property type="entry name" value="PA14_dom"/>
</dbReference>
<evidence type="ECO:0000256" key="4">
    <source>
        <dbReference type="ARBA" id="ARBA00022679"/>
    </source>
</evidence>